<evidence type="ECO:0000259" key="2">
    <source>
        <dbReference type="Pfam" id="PF16221"/>
    </source>
</evidence>
<dbReference type="InterPro" id="IPR032622">
    <property type="entry name" value="UCP01524_HTH"/>
</dbReference>
<dbReference type="PIRSF" id="PIRSF015244">
    <property type="entry name" value="UCP015244"/>
    <property type="match status" value="1"/>
</dbReference>
<protein>
    <submittedName>
        <fullName evidence="4">DUF4910 domain-containing protein</fullName>
    </submittedName>
</protein>
<organism evidence="4 5">
    <name type="scientific">Amycolatopsis melonis</name>
    <dbReference type="NCBI Taxonomy" id="3156488"/>
    <lineage>
        <taxon>Bacteria</taxon>
        <taxon>Bacillati</taxon>
        <taxon>Actinomycetota</taxon>
        <taxon>Actinomycetes</taxon>
        <taxon>Pseudonocardiales</taxon>
        <taxon>Pseudonocardiaceae</taxon>
        <taxon>Amycolatopsis</taxon>
    </lineage>
</organism>
<evidence type="ECO:0000313" key="5">
    <source>
        <dbReference type="Proteomes" id="UP001440984"/>
    </source>
</evidence>
<feature type="domain" description="DUF2172" evidence="1">
    <location>
        <begin position="63"/>
        <end position="154"/>
    </location>
</feature>
<dbReference type="Pfam" id="PF09940">
    <property type="entry name" value="DUF2172"/>
    <property type="match status" value="1"/>
</dbReference>
<gene>
    <name evidence="4" type="ORF">ABJI51_28860</name>
</gene>
<dbReference type="Pfam" id="PF16221">
    <property type="entry name" value="HTH_47"/>
    <property type="match status" value="1"/>
</dbReference>
<dbReference type="Gene3D" id="3.40.630.10">
    <property type="entry name" value="Zn peptidases"/>
    <property type="match status" value="1"/>
</dbReference>
<dbReference type="InterPro" id="IPR032610">
    <property type="entry name" value="DUF2172"/>
</dbReference>
<dbReference type="Pfam" id="PF16254">
    <property type="entry name" value="DUF4910"/>
    <property type="match status" value="1"/>
</dbReference>
<dbReference type="Proteomes" id="UP001440984">
    <property type="component" value="Unassembled WGS sequence"/>
</dbReference>
<dbReference type="EMBL" id="JBDZYD010000011">
    <property type="protein sequence ID" value="MEQ0563105.1"/>
    <property type="molecule type" value="Genomic_DNA"/>
</dbReference>
<evidence type="ECO:0000259" key="3">
    <source>
        <dbReference type="Pfam" id="PF16254"/>
    </source>
</evidence>
<sequence>MAAPQLRTGADLHALVERLYPICRSITGDGVRQTLDVIGEHISLERHEVPTGTQVLDWTIPQEWNIRDAYVASPSGERVIDFQELNLHVVGYSVPVRRRMPLSELREHLHTLPDQPSWVPYRTSYYAPAWGFCLAQEKLDALPDGDYDVVIDSTLADGSLTYAEHVVPGRVTDEVIVSCHVCHPSLANDNLAGIAVAISLAQQLVDPYYTYRFLFMPGTIGSITWLARNASRIEKVRHGLVLACAGDPGALTYKKSRRGDAEIDRVMQHVLRTREHRVVDFSPYGYDERQFCSPGFNLGVGSLTRTPYAGYPEYHTSADNPGFVSPAAMEDTLGTLRDAFAVLDRNRRYVNLSPYGEPQLGKRGLYDSLGGRSDAKQAQMAMLWVLNLSDGEHSLLDIAERAGLPFGIVDVAARALLDAGLVKE</sequence>
<keyword evidence="5" id="KW-1185">Reference proteome</keyword>
<dbReference type="InterPro" id="IPR012353">
    <property type="entry name" value="UCP015244"/>
</dbReference>
<dbReference type="Gene3D" id="1.10.10.10">
    <property type="entry name" value="Winged helix-like DNA-binding domain superfamily/Winged helix DNA-binding domain"/>
    <property type="match status" value="1"/>
</dbReference>
<comment type="caution">
    <text evidence="4">The sequence shown here is derived from an EMBL/GenBank/DDBJ whole genome shotgun (WGS) entry which is preliminary data.</text>
</comment>
<dbReference type="SUPFAM" id="SSF53187">
    <property type="entry name" value="Zn-dependent exopeptidases"/>
    <property type="match status" value="1"/>
</dbReference>
<reference evidence="4 5" key="1">
    <citation type="submission" date="2024-05" db="EMBL/GenBank/DDBJ databases">
        <authorList>
            <person name="Zhao H."/>
            <person name="Xu Y."/>
            <person name="Lin S."/>
            <person name="Spain J.C."/>
            <person name="Zhou N.-Y."/>
        </authorList>
    </citation>
    <scope>NUCLEOTIDE SEQUENCE [LARGE SCALE GENOMIC DNA]</scope>
    <source>
        <strain evidence="4 5">NEAU-NG30</strain>
    </source>
</reference>
<dbReference type="CDD" id="cd05644">
    <property type="entry name" value="M28_like"/>
    <property type="match status" value="1"/>
</dbReference>
<dbReference type="RefSeq" id="WP_348954175.1">
    <property type="nucleotide sequence ID" value="NZ_JBDZYD010000011.1"/>
</dbReference>
<dbReference type="InterPro" id="IPR036388">
    <property type="entry name" value="WH-like_DNA-bd_sf"/>
</dbReference>
<feature type="domain" description="UCP01524 winged helix-turn-helix" evidence="2">
    <location>
        <begin position="348"/>
        <end position="423"/>
    </location>
</feature>
<evidence type="ECO:0000313" key="4">
    <source>
        <dbReference type="EMBL" id="MEQ0563105.1"/>
    </source>
</evidence>
<feature type="domain" description="DUF4910" evidence="3">
    <location>
        <begin position="13"/>
        <end position="346"/>
    </location>
</feature>
<accession>A0ABV0LLD8</accession>
<name>A0ABV0LLD8_9PSEU</name>
<dbReference type="InterPro" id="IPR032589">
    <property type="entry name" value="DUF4910"/>
</dbReference>
<proteinExistence type="predicted"/>
<dbReference type="Gene3D" id="3.50.30.90">
    <property type="match status" value="1"/>
</dbReference>
<evidence type="ECO:0000259" key="1">
    <source>
        <dbReference type="Pfam" id="PF09940"/>
    </source>
</evidence>